<feature type="compositionally biased region" description="Basic and acidic residues" evidence="1">
    <location>
        <begin position="24"/>
        <end position="61"/>
    </location>
</feature>
<sequence length="61" mass="7274">MFAVEEPLGAACEEGGRGKKKKKMSDWREVEREGEREKKKMSDCRGRETERERRRRCQTDL</sequence>
<dbReference type="Proteomes" id="UP000507222">
    <property type="component" value="Unassembled WGS sequence"/>
</dbReference>
<proteinExistence type="predicted"/>
<gene>
    <name evidence="2" type="ORF">CURHAP_LOCUS45308</name>
</gene>
<reference evidence="2 3" key="1">
    <citation type="submission" date="2020-05" db="EMBL/GenBank/DDBJ databases">
        <authorList>
            <person name="Campoy J."/>
            <person name="Schneeberger K."/>
            <person name="Spophaly S."/>
        </authorList>
    </citation>
    <scope>NUCLEOTIDE SEQUENCE [LARGE SCALE GENOMIC DNA]</scope>
    <source>
        <strain evidence="2">PruArmRojPasFocal</strain>
    </source>
</reference>
<dbReference type="AlphaFoldDB" id="A0A6J5VGI3"/>
<dbReference type="EMBL" id="CAEKDK010000007">
    <property type="protein sequence ID" value="CAB4287381.1"/>
    <property type="molecule type" value="Genomic_DNA"/>
</dbReference>
<name>A0A6J5VGI3_PRUAR</name>
<evidence type="ECO:0000313" key="2">
    <source>
        <dbReference type="EMBL" id="CAB4287381.1"/>
    </source>
</evidence>
<organism evidence="2 3">
    <name type="scientific">Prunus armeniaca</name>
    <name type="common">Apricot</name>
    <name type="synonym">Armeniaca vulgaris</name>
    <dbReference type="NCBI Taxonomy" id="36596"/>
    <lineage>
        <taxon>Eukaryota</taxon>
        <taxon>Viridiplantae</taxon>
        <taxon>Streptophyta</taxon>
        <taxon>Embryophyta</taxon>
        <taxon>Tracheophyta</taxon>
        <taxon>Spermatophyta</taxon>
        <taxon>Magnoliopsida</taxon>
        <taxon>eudicotyledons</taxon>
        <taxon>Gunneridae</taxon>
        <taxon>Pentapetalae</taxon>
        <taxon>rosids</taxon>
        <taxon>fabids</taxon>
        <taxon>Rosales</taxon>
        <taxon>Rosaceae</taxon>
        <taxon>Amygdaloideae</taxon>
        <taxon>Amygdaleae</taxon>
        <taxon>Prunus</taxon>
    </lineage>
</organism>
<evidence type="ECO:0000313" key="3">
    <source>
        <dbReference type="Proteomes" id="UP000507222"/>
    </source>
</evidence>
<accession>A0A6J5VGI3</accession>
<feature type="region of interest" description="Disordered" evidence="1">
    <location>
        <begin position="1"/>
        <end position="61"/>
    </location>
</feature>
<protein>
    <submittedName>
        <fullName evidence="2">Uncharacterized protein</fullName>
    </submittedName>
</protein>
<evidence type="ECO:0000256" key="1">
    <source>
        <dbReference type="SAM" id="MobiDB-lite"/>
    </source>
</evidence>